<feature type="region of interest" description="Disordered" evidence="2">
    <location>
        <begin position="465"/>
        <end position="563"/>
    </location>
</feature>
<organism evidence="4 5">
    <name type="scientific">Pyricularia oryzae</name>
    <name type="common">Rice blast fungus</name>
    <name type="synonym">Magnaporthe oryzae</name>
    <dbReference type="NCBI Taxonomy" id="318829"/>
    <lineage>
        <taxon>Eukaryota</taxon>
        <taxon>Fungi</taxon>
        <taxon>Dikarya</taxon>
        <taxon>Ascomycota</taxon>
        <taxon>Pezizomycotina</taxon>
        <taxon>Sordariomycetes</taxon>
        <taxon>Sordariomycetidae</taxon>
        <taxon>Magnaporthales</taxon>
        <taxon>Pyriculariaceae</taxon>
        <taxon>Pyricularia</taxon>
    </lineage>
</organism>
<dbReference type="InterPro" id="IPR029058">
    <property type="entry name" value="AB_hydrolase_fold"/>
</dbReference>
<name>A0A4P7NMP3_PYROR</name>
<feature type="compositionally biased region" description="Low complexity" evidence="2">
    <location>
        <begin position="107"/>
        <end position="119"/>
    </location>
</feature>
<gene>
    <name evidence="4" type="ORF">PoMZ_05185</name>
</gene>
<dbReference type="Pfam" id="PF02862">
    <property type="entry name" value="DDHD"/>
    <property type="match status" value="1"/>
</dbReference>
<feature type="compositionally biased region" description="Basic and acidic residues" evidence="2">
    <location>
        <begin position="499"/>
        <end position="508"/>
    </location>
</feature>
<feature type="compositionally biased region" description="Polar residues" evidence="2">
    <location>
        <begin position="363"/>
        <end position="380"/>
    </location>
</feature>
<feature type="compositionally biased region" description="Basic and acidic residues" evidence="2">
    <location>
        <begin position="467"/>
        <end position="489"/>
    </location>
</feature>
<reference evidence="4 5" key="1">
    <citation type="journal article" date="2019" name="Mol. Biol. Evol.">
        <title>Blast fungal genomes show frequent chromosomal changes, gene gains and losses, and effector gene turnover.</title>
        <authorList>
            <person name="Gomez Luciano L.B."/>
            <person name="Jason Tsai I."/>
            <person name="Chuma I."/>
            <person name="Tosa Y."/>
            <person name="Chen Y.H."/>
            <person name="Li J.Y."/>
            <person name="Li M.Y."/>
            <person name="Jade Lu M.Y."/>
            <person name="Nakayashiki H."/>
            <person name="Li W.H."/>
        </authorList>
    </citation>
    <scope>NUCLEOTIDE SEQUENCE [LARGE SCALE GENOMIC DNA]</scope>
    <source>
        <strain evidence="4">MZ5-1-6</strain>
    </source>
</reference>
<feature type="compositionally biased region" description="Low complexity" evidence="2">
    <location>
        <begin position="395"/>
        <end position="407"/>
    </location>
</feature>
<feature type="compositionally biased region" description="Basic and acidic residues" evidence="2">
    <location>
        <begin position="523"/>
        <end position="535"/>
    </location>
</feature>
<accession>A0A4P7NMP3</accession>
<dbReference type="Pfam" id="PF23463">
    <property type="entry name" value="WWE_2"/>
    <property type="match status" value="1"/>
</dbReference>
<feature type="compositionally biased region" description="Basic and acidic residues" evidence="2">
    <location>
        <begin position="545"/>
        <end position="562"/>
    </location>
</feature>
<evidence type="ECO:0000256" key="1">
    <source>
        <dbReference type="SAM" id="Coils"/>
    </source>
</evidence>
<dbReference type="InterPro" id="IPR055555">
    <property type="entry name" value="PA-PLA1_DUF7131"/>
</dbReference>
<evidence type="ECO:0000313" key="5">
    <source>
        <dbReference type="Proteomes" id="UP000294847"/>
    </source>
</evidence>
<dbReference type="Proteomes" id="UP000294847">
    <property type="component" value="Chromosome 6"/>
</dbReference>
<evidence type="ECO:0000259" key="3">
    <source>
        <dbReference type="PROSITE" id="PS51043"/>
    </source>
</evidence>
<dbReference type="Pfam" id="PF23465">
    <property type="entry name" value="DUF7131"/>
    <property type="match status" value="1"/>
</dbReference>
<feature type="region of interest" description="Disordered" evidence="2">
    <location>
        <begin position="216"/>
        <end position="239"/>
    </location>
</feature>
<feature type="coiled-coil region" evidence="1">
    <location>
        <begin position="1024"/>
        <end position="1054"/>
    </location>
</feature>
<dbReference type="GO" id="GO:0004620">
    <property type="term" value="F:phospholipase activity"/>
    <property type="evidence" value="ECO:0007669"/>
    <property type="project" value="TreeGrafter"/>
</dbReference>
<sequence>MSAAAHRPTLVHCITDGSVLKPPRTFGTVPHCLSRKYLARGVKEEETTIASSHCTSPNLKLTLPKHNSKLLAFRFISNHSTTRGSSTTARLTTTHSLHQTAPLSHWAARAPRRPAGPAGHSDAMAPAGSAEKKADKSYFSSAVDSMNPWGGSRSTTPTPKEPVPSTPTPPPPAASNPGDHSINYVYGQSTKRYPPDCPPLNVKWFHAVDIPKRKPKFLRSKKPIEDPKPPPVPKKLVPFAPEDSRSIETTYQTILEDLEKNKGSTVKRQPTKLSRRPQVSSDDSTPKTTDHHIVYVQEDFLFQVDIEDRELAPVYWLGPIYDVRRGTWFYQEGSTLRPCEENLAAQLEEGYLKAKPWTYPPRNRSNSGTQNVTPKGSNDNLKAAAAGQAETASKPAVPAAPQAQHQPQSHRLFGTYMNSVATYQDSTVAWLTSDSVLSWVTSTVYERFAGGGYMSGVKLVRGYSEPNKAKEKESPDGKGDSKGDVKEGRWPTTPPADITELKLDEKQQKLLKRRSAPPSTKSPVKESGESRDKELLTSLMGSADKSGDQEEEDVRRKQEKQMQNDYNTQAGENQGRDIDHLFLVTHGIGQLLGLRMESVNFVHDVNILRKTLKGVYSNSADLKALNSDNGDGPGNCRIQVLPVCWRHLLDFPKKREKKREHDLGETYTEEDEYPSLEDITVEGVAFARSLISDLALDVLLYQSAYREQIAHIVQEESNRVYNLFMERNPGFKGKVHIIGHSLGSAIMFDILCRQKEDSKTGERNPLRIWPSQGRLEPPKDPRELKFDFQVEDLYCIGSPIGLFQMLKGRTIAARHMSDSFPSQSPLDPDTMEDPFLMADPTQRVSTITGLPFSISSPKVKQLFNVFHPSDPIAYRMEPLITPAMSSLKSQVLPYTKKGIFGSVAPQGITGIGVKVGQSVSGLWSSLSAGIASNILNRSLGLTQEDVANMQQQQQNPTPSSGAAGTNISSATGVLSDASVQSEKSAERKRQLARNNSGLSPLSGNDATLIDDELETLFSNFENRRVKNKEQFSEEEDKARRLRKEEMKVRALNRNGRVDYSIQESALDFNPINTIASHMAYWSDEDVAHFIMSQVLSNRSGTGRR</sequence>
<keyword evidence="1" id="KW-0175">Coiled coil</keyword>
<dbReference type="SUPFAM" id="SSF53474">
    <property type="entry name" value="alpha/beta-Hydrolases"/>
    <property type="match status" value="1"/>
</dbReference>
<dbReference type="InterPro" id="IPR004177">
    <property type="entry name" value="DDHD_dom"/>
</dbReference>
<proteinExistence type="predicted"/>
<evidence type="ECO:0000256" key="2">
    <source>
        <dbReference type="SAM" id="MobiDB-lite"/>
    </source>
</evidence>
<protein>
    <recommendedName>
        <fullName evidence="3">DDHD domain-containing protein</fullName>
    </recommendedName>
</protein>
<feature type="compositionally biased region" description="Pro residues" evidence="2">
    <location>
        <begin position="159"/>
        <end position="174"/>
    </location>
</feature>
<dbReference type="PANTHER" id="PTHR23509">
    <property type="entry name" value="PA-PL1 PHOSPHOLIPASE FAMILY"/>
    <property type="match status" value="1"/>
</dbReference>
<dbReference type="AlphaFoldDB" id="A0A4P7NMP3"/>
<dbReference type="EMBL" id="CP034209">
    <property type="protein sequence ID" value="QBZ63503.1"/>
    <property type="molecule type" value="Genomic_DNA"/>
</dbReference>
<dbReference type="InterPro" id="IPR057826">
    <property type="entry name" value="WWE_C20G8.02"/>
</dbReference>
<feature type="region of interest" description="Disordered" evidence="2">
    <location>
        <begin position="256"/>
        <end position="290"/>
    </location>
</feature>
<evidence type="ECO:0000313" key="4">
    <source>
        <dbReference type="EMBL" id="QBZ63503.1"/>
    </source>
</evidence>
<dbReference type="SMART" id="SM01127">
    <property type="entry name" value="DDHD"/>
    <property type="match status" value="1"/>
</dbReference>
<feature type="region of interest" description="Disordered" evidence="2">
    <location>
        <begin position="949"/>
        <end position="968"/>
    </location>
</feature>
<feature type="region of interest" description="Disordered" evidence="2">
    <location>
        <begin position="974"/>
        <end position="1004"/>
    </location>
</feature>
<dbReference type="GO" id="GO:0005737">
    <property type="term" value="C:cytoplasm"/>
    <property type="evidence" value="ECO:0007669"/>
    <property type="project" value="TreeGrafter"/>
</dbReference>
<dbReference type="GO" id="GO:0046872">
    <property type="term" value="F:metal ion binding"/>
    <property type="evidence" value="ECO:0007669"/>
    <property type="project" value="InterPro"/>
</dbReference>
<feature type="region of interest" description="Disordered" evidence="2">
    <location>
        <begin position="95"/>
        <end position="184"/>
    </location>
</feature>
<feature type="compositionally biased region" description="Polar residues" evidence="2">
    <location>
        <begin position="992"/>
        <end position="1004"/>
    </location>
</feature>
<dbReference type="PANTHER" id="PTHR23509:SF10">
    <property type="entry name" value="LD21067P"/>
    <property type="match status" value="1"/>
</dbReference>
<dbReference type="PROSITE" id="PS51043">
    <property type="entry name" value="DDHD"/>
    <property type="match status" value="1"/>
</dbReference>
<dbReference type="InterPro" id="IPR058055">
    <property type="entry name" value="PA-PLA1"/>
</dbReference>
<feature type="domain" description="DDHD" evidence="3">
    <location>
        <begin position="786"/>
        <end position="1096"/>
    </location>
</feature>
<feature type="region of interest" description="Disordered" evidence="2">
    <location>
        <begin position="356"/>
        <end position="407"/>
    </location>
</feature>